<dbReference type="InterPro" id="IPR009327">
    <property type="entry name" value="Cupin_DUF985"/>
</dbReference>
<dbReference type="PANTHER" id="PTHR33387:SF3">
    <property type="entry name" value="DUF985 DOMAIN-CONTAINING PROTEIN"/>
    <property type="match status" value="1"/>
</dbReference>
<dbReference type="EMBL" id="JAULSW010000006">
    <property type="protein sequence ID" value="KAK3378106.1"/>
    <property type="molecule type" value="Genomic_DNA"/>
</dbReference>
<dbReference type="Pfam" id="PF06172">
    <property type="entry name" value="Cupin_5"/>
    <property type="match status" value="1"/>
</dbReference>
<sequence>MSDPAQILKPSFPVEDASRSGSEAFREIQNIMDALELKEHAEGGYYVETDRDSRLVPSPFLNGPASKSEWEAALKRPGFDPKFRNASTTIFYLLTPNSPQCNFHRTRARSIHTVVRGRGRYVVLHANETEENCRVATFAVGHNVAAGEKLQWIVEGGAYKASFLLPDQDGGLESSGGLLISETLVPGFEVYDHDFLDKGGLKKLVGEQGATDLGWLVRRERKA</sequence>
<evidence type="ECO:0000259" key="2">
    <source>
        <dbReference type="Pfam" id="PF06172"/>
    </source>
</evidence>
<keyword evidence="4" id="KW-1185">Reference proteome</keyword>
<dbReference type="InterPro" id="IPR039935">
    <property type="entry name" value="YML079W-like"/>
</dbReference>
<evidence type="ECO:0000313" key="4">
    <source>
        <dbReference type="Proteomes" id="UP001285441"/>
    </source>
</evidence>
<dbReference type="SUPFAM" id="SSF51182">
    <property type="entry name" value="RmlC-like cupins"/>
    <property type="match status" value="1"/>
</dbReference>
<evidence type="ECO:0000313" key="3">
    <source>
        <dbReference type="EMBL" id="KAK3378106.1"/>
    </source>
</evidence>
<gene>
    <name evidence="3" type="ORF">B0H63DRAFT_236835</name>
</gene>
<protein>
    <submittedName>
        <fullName evidence="3">RmlC-like cupin domain-containing protein</fullName>
    </submittedName>
</protein>
<dbReference type="Proteomes" id="UP001285441">
    <property type="component" value="Unassembled WGS sequence"/>
</dbReference>
<proteinExistence type="predicted"/>
<organism evidence="3 4">
    <name type="scientific">Podospora didyma</name>
    <dbReference type="NCBI Taxonomy" id="330526"/>
    <lineage>
        <taxon>Eukaryota</taxon>
        <taxon>Fungi</taxon>
        <taxon>Dikarya</taxon>
        <taxon>Ascomycota</taxon>
        <taxon>Pezizomycotina</taxon>
        <taxon>Sordariomycetes</taxon>
        <taxon>Sordariomycetidae</taxon>
        <taxon>Sordariales</taxon>
        <taxon>Podosporaceae</taxon>
        <taxon>Podospora</taxon>
    </lineage>
</organism>
<accession>A0AAE0KL49</accession>
<dbReference type="InterPro" id="IPR011051">
    <property type="entry name" value="RmlC_Cupin_sf"/>
</dbReference>
<feature type="region of interest" description="Disordered" evidence="1">
    <location>
        <begin position="1"/>
        <end position="20"/>
    </location>
</feature>
<reference evidence="3" key="1">
    <citation type="journal article" date="2023" name="Mol. Phylogenet. Evol.">
        <title>Genome-scale phylogeny and comparative genomics of the fungal order Sordariales.</title>
        <authorList>
            <person name="Hensen N."/>
            <person name="Bonometti L."/>
            <person name="Westerberg I."/>
            <person name="Brannstrom I.O."/>
            <person name="Guillou S."/>
            <person name="Cros-Aarteil S."/>
            <person name="Calhoun S."/>
            <person name="Haridas S."/>
            <person name="Kuo A."/>
            <person name="Mondo S."/>
            <person name="Pangilinan J."/>
            <person name="Riley R."/>
            <person name="LaButti K."/>
            <person name="Andreopoulos B."/>
            <person name="Lipzen A."/>
            <person name="Chen C."/>
            <person name="Yan M."/>
            <person name="Daum C."/>
            <person name="Ng V."/>
            <person name="Clum A."/>
            <person name="Steindorff A."/>
            <person name="Ohm R.A."/>
            <person name="Martin F."/>
            <person name="Silar P."/>
            <person name="Natvig D.O."/>
            <person name="Lalanne C."/>
            <person name="Gautier V."/>
            <person name="Ament-Velasquez S.L."/>
            <person name="Kruys A."/>
            <person name="Hutchinson M.I."/>
            <person name="Powell A.J."/>
            <person name="Barry K."/>
            <person name="Miller A.N."/>
            <person name="Grigoriev I.V."/>
            <person name="Debuchy R."/>
            <person name="Gladieux P."/>
            <person name="Hiltunen Thoren M."/>
            <person name="Johannesson H."/>
        </authorList>
    </citation>
    <scope>NUCLEOTIDE SEQUENCE</scope>
    <source>
        <strain evidence="3">CBS 232.78</strain>
    </source>
</reference>
<dbReference type="CDD" id="cd06121">
    <property type="entry name" value="cupin_YML079wp"/>
    <property type="match status" value="1"/>
</dbReference>
<evidence type="ECO:0000256" key="1">
    <source>
        <dbReference type="SAM" id="MobiDB-lite"/>
    </source>
</evidence>
<dbReference type="AlphaFoldDB" id="A0AAE0KL49"/>
<feature type="domain" description="DUF985" evidence="2">
    <location>
        <begin position="29"/>
        <end position="195"/>
    </location>
</feature>
<comment type="caution">
    <text evidence="3">The sequence shown here is derived from an EMBL/GenBank/DDBJ whole genome shotgun (WGS) entry which is preliminary data.</text>
</comment>
<reference evidence="3" key="2">
    <citation type="submission" date="2023-06" db="EMBL/GenBank/DDBJ databases">
        <authorList>
            <consortium name="Lawrence Berkeley National Laboratory"/>
            <person name="Haridas S."/>
            <person name="Hensen N."/>
            <person name="Bonometti L."/>
            <person name="Westerberg I."/>
            <person name="Brannstrom I.O."/>
            <person name="Guillou S."/>
            <person name="Cros-Aarteil S."/>
            <person name="Calhoun S."/>
            <person name="Kuo A."/>
            <person name="Mondo S."/>
            <person name="Pangilinan J."/>
            <person name="Riley R."/>
            <person name="LaButti K."/>
            <person name="Andreopoulos B."/>
            <person name="Lipzen A."/>
            <person name="Chen C."/>
            <person name="Yanf M."/>
            <person name="Daum C."/>
            <person name="Ng V."/>
            <person name="Clum A."/>
            <person name="Steindorff A."/>
            <person name="Ohm R."/>
            <person name="Martin F."/>
            <person name="Silar P."/>
            <person name="Natvig D."/>
            <person name="Lalanne C."/>
            <person name="Gautier V."/>
            <person name="Ament-velasquez S.L."/>
            <person name="Kruys A."/>
            <person name="Hutchinson M.I."/>
            <person name="Powell A.J."/>
            <person name="Barry K."/>
            <person name="Miller A.N."/>
            <person name="Grigoriev I.V."/>
            <person name="Debuchy R."/>
            <person name="Gladieux P."/>
            <person name="Thoren M.H."/>
            <person name="Johannesson H."/>
        </authorList>
    </citation>
    <scope>NUCLEOTIDE SEQUENCE</scope>
    <source>
        <strain evidence="3">CBS 232.78</strain>
    </source>
</reference>
<dbReference type="Gene3D" id="2.60.120.10">
    <property type="entry name" value="Jelly Rolls"/>
    <property type="match status" value="1"/>
</dbReference>
<dbReference type="InterPro" id="IPR014710">
    <property type="entry name" value="RmlC-like_jellyroll"/>
</dbReference>
<name>A0AAE0KL49_9PEZI</name>
<dbReference type="PANTHER" id="PTHR33387">
    <property type="entry name" value="RMLC-LIKE JELLY ROLL FOLD PROTEIN"/>
    <property type="match status" value="1"/>
</dbReference>